<keyword evidence="2" id="KW-1133">Transmembrane helix</keyword>
<keyword evidence="2" id="KW-0812">Transmembrane</keyword>
<evidence type="ECO:0000256" key="1">
    <source>
        <dbReference type="SAM" id="MobiDB-lite"/>
    </source>
</evidence>
<name>A0ABD5VH82_9EURY</name>
<evidence type="ECO:0000313" key="3">
    <source>
        <dbReference type="EMBL" id="MFC6953442.1"/>
    </source>
</evidence>
<feature type="region of interest" description="Disordered" evidence="1">
    <location>
        <begin position="1"/>
        <end position="25"/>
    </location>
</feature>
<keyword evidence="4" id="KW-1185">Reference proteome</keyword>
<feature type="compositionally biased region" description="Basic and acidic residues" evidence="1">
    <location>
        <begin position="1"/>
        <end position="18"/>
    </location>
</feature>
<proteinExistence type="predicted"/>
<dbReference type="InterPro" id="IPR055972">
    <property type="entry name" value="DUF7550"/>
</dbReference>
<gene>
    <name evidence="3" type="ORF">ACFQGB_11265</name>
</gene>
<protein>
    <submittedName>
        <fullName evidence="3">Uncharacterized protein</fullName>
    </submittedName>
</protein>
<keyword evidence="2" id="KW-0472">Membrane</keyword>
<dbReference type="AlphaFoldDB" id="A0ABD5VH82"/>
<accession>A0ABD5VH82</accession>
<reference evidence="3 4" key="1">
    <citation type="journal article" date="2019" name="Int. J. Syst. Evol. Microbiol.">
        <title>The Global Catalogue of Microorganisms (GCM) 10K type strain sequencing project: providing services to taxonomists for standard genome sequencing and annotation.</title>
        <authorList>
            <consortium name="The Broad Institute Genomics Platform"/>
            <consortium name="The Broad Institute Genome Sequencing Center for Infectious Disease"/>
            <person name="Wu L."/>
            <person name="Ma J."/>
        </authorList>
    </citation>
    <scope>NUCLEOTIDE SEQUENCE [LARGE SCALE GENOMIC DNA]</scope>
    <source>
        <strain evidence="3 4">GX26</strain>
    </source>
</reference>
<feature type="transmembrane region" description="Helical" evidence="2">
    <location>
        <begin position="32"/>
        <end position="52"/>
    </location>
</feature>
<sequence length="53" mass="5711">MSDDSHHEDDHDHGESEGRVTSPMQEYTTGQVARGALVLVVGLLLTFGVGFVL</sequence>
<organism evidence="3 4">
    <name type="scientific">Halorubellus litoreus</name>
    <dbReference type="NCBI Taxonomy" id="755308"/>
    <lineage>
        <taxon>Archaea</taxon>
        <taxon>Methanobacteriati</taxon>
        <taxon>Methanobacteriota</taxon>
        <taxon>Stenosarchaea group</taxon>
        <taxon>Halobacteria</taxon>
        <taxon>Halobacteriales</taxon>
        <taxon>Halorubellaceae</taxon>
        <taxon>Halorubellus</taxon>
    </lineage>
</organism>
<evidence type="ECO:0000256" key="2">
    <source>
        <dbReference type="SAM" id="Phobius"/>
    </source>
</evidence>
<dbReference type="EMBL" id="JBHSXN010000002">
    <property type="protein sequence ID" value="MFC6953442.1"/>
    <property type="molecule type" value="Genomic_DNA"/>
</dbReference>
<dbReference type="Proteomes" id="UP001596395">
    <property type="component" value="Unassembled WGS sequence"/>
</dbReference>
<dbReference type="RefSeq" id="WP_336350400.1">
    <property type="nucleotide sequence ID" value="NZ_JAZAQL010000002.1"/>
</dbReference>
<dbReference type="Pfam" id="PF24418">
    <property type="entry name" value="DUF7550"/>
    <property type="match status" value="1"/>
</dbReference>
<comment type="caution">
    <text evidence="3">The sequence shown here is derived from an EMBL/GenBank/DDBJ whole genome shotgun (WGS) entry which is preliminary data.</text>
</comment>
<evidence type="ECO:0000313" key="4">
    <source>
        <dbReference type="Proteomes" id="UP001596395"/>
    </source>
</evidence>